<dbReference type="Proteomes" id="UP000649799">
    <property type="component" value="Unassembled WGS sequence"/>
</dbReference>
<sequence length="76" mass="8396">MKRNFIASIEPGSATHIEQIAENLRQKGCTINRILKLAGVISGSSSGKEKDLQELKVQGIRYIEEDREVRALGGKD</sequence>
<dbReference type="EMBL" id="JAANYN010000017">
    <property type="protein sequence ID" value="NHE59745.1"/>
    <property type="molecule type" value="Genomic_DNA"/>
</dbReference>
<evidence type="ECO:0000313" key="2">
    <source>
        <dbReference type="Proteomes" id="UP000649799"/>
    </source>
</evidence>
<gene>
    <name evidence="1" type="ORF">G9Q97_23320</name>
</gene>
<comment type="caution">
    <text evidence="1">The sequence shown here is derived from an EMBL/GenBank/DDBJ whole genome shotgun (WGS) entry which is preliminary data.</text>
</comment>
<accession>A0ABX0HCY2</accession>
<name>A0ABX0HCY2_9BACT</name>
<evidence type="ECO:0000313" key="1">
    <source>
        <dbReference type="EMBL" id="NHE59745.1"/>
    </source>
</evidence>
<proteinExistence type="predicted"/>
<organism evidence="1 2">
    <name type="scientific">Cyclobacterium plantarum</name>
    <dbReference type="NCBI Taxonomy" id="2716263"/>
    <lineage>
        <taxon>Bacteria</taxon>
        <taxon>Pseudomonadati</taxon>
        <taxon>Bacteroidota</taxon>
        <taxon>Cytophagia</taxon>
        <taxon>Cytophagales</taxon>
        <taxon>Cyclobacteriaceae</taxon>
        <taxon>Cyclobacterium</taxon>
    </lineage>
</organism>
<protein>
    <submittedName>
        <fullName evidence="1">Uncharacterized protein</fullName>
    </submittedName>
</protein>
<reference evidence="1 2" key="1">
    <citation type="submission" date="2020-03" db="EMBL/GenBank/DDBJ databases">
        <title>Cyclobacterium plantarum sp. nov., a marine bacterium isolated from a coastal-marine wetland.</title>
        <authorList>
            <person name="Sanchez-Porro C."/>
            <person name="Ventosa A."/>
            <person name="Amoozegar M."/>
        </authorList>
    </citation>
    <scope>NUCLEOTIDE SEQUENCE [LARGE SCALE GENOMIC DNA]</scope>
    <source>
        <strain evidence="1 2">GBPx2</strain>
    </source>
</reference>
<dbReference type="RefSeq" id="WP_166151450.1">
    <property type="nucleotide sequence ID" value="NZ_JAANYN010000017.1"/>
</dbReference>
<keyword evidence="2" id="KW-1185">Reference proteome</keyword>